<evidence type="ECO:0000256" key="1">
    <source>
        <dbReference type="ARBA" id="ARBA00012417"/>
    </source>
</evidence>
<evidence type="ECO:0000256" key="7">
    <source>
        <dbReference type="ARBA" id="ARBA00034754"/>
    </source>
</evidence>
<dbReference type="Proteomes" id="UP000886857">
    <property type="component" value="Unassembled WGS sequence"/>
</dbReference>
<dbReference type="GO" id="GO:0003887">
    <property type="term" value="F:DNA-directed DNA polymerase activity"/>
    <property type="evidence" value="ECO:0007669"/>
    <property type="project" value="UniProtKB-KW"/>
</dbReference>
<accession>A0A9D1N948</accession>
<dbReference type="InterPro" id="IPR005790">
    <property type="entry name" value="DNA_polIII_delta"/>
</dbReference>
<dbReference type="Pfam" id="PF21694">
    <property type="entry name" value="DNA_pol3_delta_C"/>
    <property type="match status" value="1"/>
</dbReference>
<sequence length="324" mass="35361">MNFPELRTYLADHAAGKAAPLASCYALSGDDAWLLRESVRAFKGLLDPDWADINFAEIPLSGGADAVVAALNTCPVFDSLRVVVVPDWTPAAADNAALKAYFDSPNPSSVLVVTGMGEKAKLPPRAVTVDCNRLPASELTRLVGELLSAPPERKMEREALAELLSRTMRYMARIVSEVHKLKAYSDGVITLADVRLLVTEETELQLWALSDAVGSGDRPRALEVLDRLIKKSEDPLDMVNMLYKHYRRLLHISLHKGDSDADLAPALGVKAYAVTMGRKAAARYTPVRLKKCVDTLHSVQYDMLTGRIGKDSALHTAVLTLLTI</sequence>
<dbReference type="SUPFAM" id="SSF52540">
    <property type="entry name" value="P-loop containing nucleoside triphosphate hydrolases"/>
    <property type="match status" value="1"/>
</dbReference>
<dbReference type="InterPro" id="IPR010372">
    <property type="entry name" value="DNA_pol3_delta_N"/>
</dbReference>
<protein>
    <recommendedName>
        <fullName evidence="2">DNA polymerase III subunit delta</fullName>
        <ecNumber evidence="1">2.7.7.7</ecNumber>
    </recommendedName>
</protein>
<evidence type="ECO:0000256" key="2">
    <source>
        <dbReference type="ARBA" id="ARBA00017703"/>
    </source>
</evidence>
<dbReference type="EC" id="2.7.7.7" evidence="1"/>
<keyword evidence="3 11" id="KW-0808">Transferase</keyword>
<dbReference type="EMBL" id="DVOE01000046">
    <property type="protein sequence ID" value="HIU98812.1"/>
    <property type="molecule type" value="Genomic_DNA"/>
</dbReference>
<dbReference type="InterPro" id="IPR008921">
    <property type="entry name" value="DNA_pol3_clamp-load_cplx_C"/>
</dbReference>
<dbReference type="PANTHER" id="PTHR34388">
    <property type="entry name" value="DNA POLYMERASE III SUBUNIT DELTA"/>
    <property type="match status" value="1"/>
</dbReference>
<dbReference type="Pfam" id="PF06144">
    <property type="entry name" value="DNA_pol3_delta"/>
    <property type="match status" value="1"/>
</dbReference>
<dbReference type="GO" id="GO:0003677">
    <property type="term" value="F:DNA binding"/>
    <property type="evidence" value="ECO:0007669"/>
    <property type="project" value="InterPro"/>
</dbReference>
<dbReference type="SUPFAM" id="SSF48019">
    <property type="entry name" value="post-AAA+ oligomerization domain-like"/>
    <property type="match status" value="1"/>
</dbReference>
<proteinExistence type="inferred from homology"/>
<reference evidence="11" key="1">
    <citation type="submission" date="2020-10" db="EMBL/GenBank/DDBJ databases">
        <authorList>
            <person name="Gilroy R."/>
        </authorList>
    </citation>
    <scope>NUCLEOTIDE SEQUENCE</scope>
    <source>
        <strain evidence="11">10406</strain>
    </source>
</reference>
<keyword evidence="4 11" id="KW-0548">Nucleotidyltransferase</keyword>
<dbReference type="AlphaFoldDB" id="A0A9D1N948"/>
<dbReference type="GO" id="GO:0009360">
    <property type="term" value="C:DNA polymerase III complex"/>
    <property type="evidence" value="ECO:0007669"/>
    <property type="project" value="InterPro"/>
</dbReference>
<dbReference type="Gene3D" id="1.20.272.10">
    <property type="match status" value="1"/>
</dbReference>
<comment type="similarity">
    <text evidence="7">Belongs to the DNA polymerase HolA subunit family.</text>
</comment>
<dbReference type="InterPro" id="IPR027417">
    <property type="entry name" value="P-loop_NTPase"/>
</dbReference>
<evidence type="ECO:0000256" key="8">
    <source>
        <dbReference type="ARBA" id="ARBA00049244"/>
    </source>
</evidence>
<gene>
    <name evidence="11" type="primary">holA</name>
    <name evidence="11" type="ORF">IAC73_03095</name>
</gene>
<keyword evidence="5" id="KW-0235">DNA replication</keyword>
<comment type="catalytic activity">
    <reaction evidence="8">
        <text>DNA(n) + a 2'-deoxyribonucleoside 5'-triphosphate = DNA(n+1) + diphosphate</text>
        <dbReference type="Rhea" id="RHEA:22508"/>
        <dbReference type="Rhea" id="RHEA-COMP:17339"/>
        <dbReference type="Rhea" id="RHEA-COMP:17340"/>
        <dbReference type="ChEBI" id="CHEBI:33019"/>
        <dbReference type="ChEBI" id="CHEBI:61560"/>
        <dbReference type="ChEBI" id="CHEBI:173112"/>
        <dbReference type="EC" id="2.7.7.7"/>
    </reaction>
</comment>
<name>A0A9D1N948_9FIRM</name>
<feature type="domain" description="DNA polymerase III delta N-terminal" evidence="9">
    <location>
        <begin position="25"/>
        <end position="119"/>
    </location>
</feature>
<evidence type="ECO:0000313" key="12">
    <source>
        <dbReference type="Proteomes" id="UP000886857"/>
    </source>
</evidence>
<evidence type="ECO:0000256" key="4">
    <source>
        <dbReference type="ARBA" id="ARBA00022695"/>
    </source>
</evidence>
<evidence type="ECO:0000259" key="9">
    <source>
        <dbReference type="Pfam" id="PF06144"/>
    </source>
</evidence>
<dbReference type="InterPro" id="IPR048466">
    <property type="entry name" value="DNA_pol3_delta-like_C"/>
</dbReference>
<keyword evidence="6" id="KW-0239">DNA-directed DNA polymerase</keyword>
<evidence type="ECO:0000256" key="3">
    <source>
        <dbReference type="ARBA" id="ARBA00022679"/>
    </source>
</evidence>
<dbReference type="NCBIfam" id="TIGR01128">
    <property type="entry name" value="holA"/>
    <property type="match status" value="1"/>
</dbReference>
<reference evidence="11" key="2">
    <citation type="journal article" date="2021" name="PeerJ">
        <title>Extensive microbial diversity within the chicken gut microbiome revealed by metagenomics and culture.</title>
        <authorList>
            <person name="Gilroy R."/>
            <person name="Ravi A."/>
            <person name="Getino M."/>
            <person name="Pursley I."/>
            <person name="Horton D.L."/>
            <person name="Alikhan N.F."/>
            <person name="Baker D."/>
            <person name="Gharbi K."/>
            <person name="Hall N."/>
            <person name="Watson M."/>
            <person name="Adriaenssens E.M."/>
            <person name="Foster-Nyarko E."/>
            <person name="Jarju S."/>
            <person name="Secka A."/>
            <person name="Antonio M."/>
            <person name="Oren A."/>
            <person name="Chaudhuri R.R."/>
            <person name="La Ragione R."/>
            <person name="Hildebrand F."/>
            <person name="Pallen M.J."/>
        </authorList>
    </citation>
    <scope>NUCLEOTIDE SEQUENCE</scope>
    <source>
        <strain evidence="11">10406</strain>
    </source>
</reference>
<evidence type="ECO:0000259" key="10">
    <source>
        <dbReference type="Pfam" id="PF21694"/>
    </source>
</evidence>
<evidence type="ECO:0000313" key="11">
    <source>
        <dbReference type="EMBL" id="HIU98812.1"/>
    </source>
</evidence>
<dbReference type="PANTHER" id="PTHR34388:SF1">
    <property type="entry name" value="DNA POLYMERASE III SUBUNIT DELTA"/>
    <property type="match status" value="1"/>
</dbReference>
<evidence type="ECO:0000256" key="6">
    <source>
        <dbReference type="ARBA" id="ARBA00022932"/>
    </source>
</evidence>
<comment type="caution">
    <text evidence="11">The sequence shown here is derived from an EMBL/GenBank/DDBJ whole genome shotgun (WGS) entry which is preliminary data.</text>
</comment>
<dbReference type="GO" id="GO:0006261">
    <property type="term" value="P:DNA-templated DNA replication"/>
    <property type="evidence" value="ECO:0007669"/>
    <property type="project" value="TreeGrafter"/>
</dbReference>
<organism evidence="11 12">
    <name type="scientific">Candidatus Limadaptatus stercoripullorum</name>
    <dbReference type="NCBI Taxonomy" id="2840846"/>
    <lineage>
        <taxon>Bacteria</taxon>
        <taxon>Bacillati</taxon>
        <taxon>Bacillota</taxon>
        <taxon>Clostridia</taxon>
        <taxon>Eubacteriales</taxon>
        <taxon>Candidatus Limadaptatus</taxon>
    </lineage>
</organism>
<evidence type="ECO:0000256" key="5">
    <source>
        <dbReference type="ARBA" id="ARBA00022705"/>
    </source>
</evidence>
<feature type="domain" description="DNA polymerase III delta subunit-like C-terminal" evidence="10">
    <location>
        <begin position="206"/>
        <end position="320"/>
    </location>
</feature>
<dbReference type="Gene3D" id="3.40.50.300">
    <property type="entry name" value="P-loop containing nucleotide triphosphate hydrolases"/>
    <property type="match status" value="1"/>
</dbReference>